<reference evidence="2 3" key="1">
    <citation type="submission" date="2018-02" db="EMBL/GenBank/DDBJ databases">
        <title>Genomic Encyclopedia of Archaeal and Bacterial Type Strains, Phase II (KMG-II): from individual species to whole genera.</title>
        <authorList>
            <person name="Goeker M."/>
        </authorList>
    </citation>
    <scope>NUCLEOTIDE SEQUENCE [LARGE SCALE GENOMIC DNA]</scope>
    <source>
        <strain evidence="2 3">DSM 18921</strain>
    </source>
</reference>
<keyword evidence="1" id="KW-0472">Membrane</keyword>
<keyword evidence="1" id="KW-0812">Transmembrane</keyword>
<dbReference type="Proteomes" id="UP000238338">
    <property type="component" value="Unassembled WGS sequence"/>
</dbReference>
<keyword evidence="3" id="KW-1185">Reference proteome</keyword>
<sequence length="61" mass="6883">MDRLLLRMAGWARNPPSGRRVVFFLAVLAICLAVAALNWAGWWPEALTLQKTRPPRVQVTP</sequence>
<protein>
    <submittedName>
        <fullName evidence="2">Uncharacterized protein</fullName>
    </submittedName>
</protein>
<dbReference type="AlphaFoldDB" id="A0A2S8SCX6"/>
<evidence type="ECO:0000313" key="3">
    <source>
        <dbReference type="Proteomes" id="UP000238338"/>
    </source>
</evidence>
<feature type="transmembrane region" description="Helical" evidence="1">
    <location>
        <begin position="21"/>
        <end position="42"/>
    </location>
</feature>
<comment type="caution">
    <text evidence="2">The sequence shown here is derived from an EMBL/GenBank/DDBJ whole genome shotgun (WGS) entry which is preliminary data.</text>
</comment>
<dbReference type="RefSeq" id="WP_105512939.1">
    <property type="nucleotide sequence ID" value="NZ_PVEP01000001.1"/>
</dbReference>
<organism evidence="2 3">
    <name type="scientific">Albidovulum denitrificans</name>
    <dbReference type="NCBI Taxonomy" id="404881"/>
    <lineage>
        <taxon>Bacteria</taxon>
        <taxon>Pseudomonadati</taxon>
        <taxon>Pseudomonadota</taxon>
        <taxon>Alphaproteobacteria</taxon>
        <taxon>Rhodobacterales</taxon>
        <taxon>Paracoccaceae</taxon>
        <taxon>Albidovulum</taxon>
    </lineage>
</organism>
<keyword evidence="1" id="KW-1133">Transmembrane helix</keyword>
<accession>A0A2S8SCX6</accession>
<evidence type="ECO:0000313" key="2">
    <source>
        <dbReference type="EMBL" id="PQV58685.1"/>
    </source>
</evidence>
<evidence type="ECO:0000256" key="1">
    <source>
        <dbReference type="SAM" id="Phobius"/>
    </source>
</evidence>
<gene>
    <name evidence="2" type="ORF">LX70_00497</name>
</gene>
<name>A0A2S8SCX6_9RHOB</name>
<proteinExistence type="predicted"/>
<dbReference type="EMBL" id="PVEP01000001">
    <property type="protein sequence ID" value="PQV58685.1"/>
    <property type="molecule type" value="Genomic_DNA"/>
</dbReference>